<dbReference type="CDD" id="cd00782">
    <property type="entry name" value="MutL_Trans"/>
    <property type="match status" value="1"/>
</dbReference>
<dbReference type="PROSITE" id="PS00058">
    <property type="entry name" value="DNA_MISMATCH_REPAIR_1"/>
    <property type="match status" value="1"/>
</dbReference>
<accession>A0A382QD68</accession>
<dbReference type="GO" id="GO:0140664">
    <property type="term" value="F:ATP-dependent DNA damage sensor activity"/>
    <property type="evidence" value="ECO:0007669"/>
    <property type="project" value="InterPro"/>
</dbReference>
<dbReference type="GO" id="GO:0016887">
    <property type="term" value="F:ATP hydrolysis activity"/>
    <property type="evidence" value="ECO:0007669"/>
    <property type="project" value="InterPro"/>
</dbReference>
<dbReference type="SUPFAM" id="SSF55874">
    <property type="entry name" value="ATPase domain of HSP90 chaperone/DNA topoisomerase II/histidine kinase"/>
    <property type="match status" value="1"/>
</dbReference>
<dbReference type="InterPro" id="IPR038973">
    <property type="entry name" value="MutL/Mlh/Pms-like"/>
</dbReference>
<evidence type="ECO:0000256" key="1">
    <source>
        <dbReference type="ARBA" id="ARBA00006082"/>
    </source>
</evidence>
<dbReference type="GO" id="GO:0032300">
    <property type="term" value="C:mismatch repair complex"/>
    <property type="evidence" value="ECO:0007669"/>
    <property type="project" value="InterPro"/>
</dbReference>
<dbReference type="Pfam" id="PF13589">
    <property type="entry name" value="HATPase_c_3"/>
    <property type="match status" value="1"/>
</dbReference>
<evidence type="ECO:0000259" key="4">
    <source>
        <dbReference type="SMART" id="SM01340"/>
    </source>
</evidence>
<dbReference type="InterPro" id="IPR014721">
    <property type="entry name" value="Ribsml_uS5_D2-typ_fold_subgr"/>
</dbReference>
<dbReference type="Gene3D" id="3.30.230.10">
    <property type="match status" value="1"/>
</dbReference>
<keyword evidence="3" id="KW-0234">DNA repair</keyword>
<dbReference type="InterPro" id="IPR020568">
    <property type="entry name" value="Ribosomal_Su5_D2-typ_SF"/>
</dbReference>
<organism evidence="5">
    <name type="scientific">marine metagenome</name>
    <dbReference type="NCBI Taxonomy" id="408172"/>
    <lineage>
        <taxon>unclassified sequences</taxon>
        <taxon>metagenomes</taxon>
        <taxon>ecological metagenomes</taxon>
    </lineage>
</organism>
<dbReference type="SUPFAM" id="SSF54211">
    <property type="entry name" value="Ribosomal protein S5 domain 2-like"/>
    <property type="match status" value="1"/>
</dbReference>
<protein>
    <recommendedName>
        <fullName evidence="4">DNA mismatch repair protein S5 domain-containing protein</fullName>
    </recommendedName>
</protein>
<dbReference type="InterPro" id="IPR002099">
    <property type="entry name" value="MutL/Mlh/PMS"/>
</dbReference>
<dbReference type="FunFam" id="3.30.565.10:FF:000003">
    <property type="entry name" value="DNA mismatch repair endonuclease MutL"/>
    <property type="match status" value="1"/>
</dbReference>
<dbReference type="InterPro" id="IPR014762">
    <property type="entry name" value="DNA_mismatch_repair_CS"/>
</dbReference>
<dbReference type="EMBL" id="UINC01113126">
    <property type="protein sequence ID" value="SVC82532.1"/>
    <property type="molecule type" value="Genomic_DNA"/>
</dbReference>
<evidence type="ECO:0000256" key="2">
    <source>
        <dbReference type="ARBA" id="ARBA00022763"/>
    </source>
</evidence>
<gene>
    <name evidence="5" type="ORF">METZ01_LOCUS335386</name>
</gene>
<dbReference type="GO" id="GO:0005524">
    <property type="term" value="F:ATP binding"/>
    <property type="evidence" value="ECO:0007669"/>
    <property type="project" value="InterPro"/>
</dbReference>
<keyword evidence="2" id="KW-0227">DNA damage</keyword>
<proteinExistence type="inferred from homology"/>
<dbReference type="CDD" id="cd16926">
    <property type="entry name" value="HATPase_MutL-MLH-PMS-like"/>
    <property type="match status" value="1"/>
</dbReference>
<feature type="non-terminal residue" evidence="5">
    <location>
        <position position="297"/>
    </location>
</feature>
<dbReference type="Gene3D" id="3.30.565.10">
    <property type="entry name" value="Histidine kinase-like ATPase, C-terminal domain"/>
    <property type="match status" value="1"/>
</dbReference>
<evidence type="ECO:0000256" key="3">
    <source>
        <dbReference type="ARBA" id="ARBA00023204"/>
    </source>
</evidence>
<sequence length="297" mass="32728">MSSIRVLPDRVANQIAAGEVVERPAAVVKELIENSLDAGATRIEIEYRNGGKSYLRVEDDGHGMSPDEALLSLERHGTSKIRETDDLQQITSFGFRGEALPSIASVSRFVLRTRPRGKAGGSEILVNGGKLVHQKDCGMPEGTCIEVARLFNSVPARRKFLRTDNTEAAHVCRLARLYAMAHPETAFTLLENGRTIFRSPTCTDLRERLREIFGGGFADDLIEVESKSDGFSLKGLIGKPGVGRSTRQEMIFMINNRPVDSKALSYAVIEAYHTYVPKGRYPPAFLFLSMEPSAVDV</sequence>
<dbReference type="SMART" id="SM01340">
    <property type="entry name" value="DNA_mis_repair"/>
    <property type="match status" value="1"/>
</dbReference>
<evidence type="ECO:0000313" key="5">
    <source>
        <dbReference type="EMBL" id="SVC82532.1"/>
    </source>
</evidence>
<dbReference type="GO" id="GO:0030983">
    <property type="term" value="F:mismatched DNA binding"/>
    <property type="evidence" value="ECO:0007669"/>
    <property type="project" value="InterPro"/>
</dbReference>
<feature type="domain" description="DNA mismatch repair protein S5" evidence="4">
    <location>
        <begin position="209"/>
        <end position="297"/>
    </location>
</feature>
<dbReference type="PANTHER" id="PTHR10073:SF12">
    <property type="entry name" value="DNA MISMATCH REPAIR PROTEIN MLH1"/>
    <property type="match status" value="1"/>
</dbReference>
<dbReference type="PANTHER" id="PTHR10073">
    <property type="entry name" value="DNA MISMATCH REPAIR PROTEIN MLH, PMS, MUTL"/>
    <property type="match status" value="1"/>
</dbReference>
<comment type="similarity">
    <text evidence="1">Belongs to the DNA mismatch repair MutL/HexB family.</text>
</comment>
<dbReference type="InterPro" id="IPR013507">
    <property type="entry name" value="DNA_mismatch_S5_2-like"/>
</dbReference>
<dbReference type="GO" id="GO:0006298">
    <property type="term" value="P:mismatch repair"/>
    <property type="evidence" value="ECO:0007669"/>
    <property type="project" value="InterPro"/>
</dbReference>
<dbReference type="InterPro" id="IPR036890">
    <property type="entry name" value="HATPase_C_sf"/>
</dbReference>
<dbReference type="AlphaFoldDB" id="A0A382QD68"/>
<dbReference type="NCBIfam" id="TIGR00585">
    <property type="entry name" value="mutl"/>
    <property type="match status" value="1"/>
</dbReference>
<name>A0A382QD68_9ZZZZ</name>
<dbReference type="Pfam" id="PF01119">
    <property type="entry name" value="DNA_mis_repair"/>
    <property type="match status" value="1"/>
</dbReference>
<reference evidence="5" key="1">
    <citation type="submission" date="2018-05" db="EMBL/GenBank/DDBJ databases">
        <authorList>
            <person name="Lanie J.A."/>
            <person name="Ng W.-L."/>
            <person name="Kazmierczak K.M."/>
            <person name="Andrzejewski T.M."/>
            <person name="Davidsen T.M."/>
            <person name="Wayne K.J."/>
            <person name="Tettelin H."/>
            <person name="Glass J.I."/>
            <person name="Rusch D."/>
            <person name="Podicherti R."/>
            <person name="Tsui H.-C.T."/>
            <person name="Winkler M.E."/>
        </authorList>
    </citation>
    <scope>NUCLEOTIDE SEQUENCE</scope>
</reference>